<sequence>MIDVEGCGHRPISLAGSKKSASEARVGQADPWRQRRERRLNQTPLGLGQFLGPFTVENDPLAMALFFT</sequence>
<keyword evidence="3" id="KW-1185">Reference proteome</keyword>
<reference evidence="2 3" key="1">
    <citation type="journal article" date="2023" name="Sci. Data">
        <title>Genome assembly of the Korean intertidal mud-creeper Batillaria attramentaria.</title>
        <authorList>
            <person name="Patra A.K."/>
            <person name="Ho P.T."/>
            <person name="Jun S."/>
            <person name="Lee S.J."/>
            <person name="Kim Y."/>
            <person name="Won Y.J."/>
        </authorList>
    </citation>
    <scope>NUCLEOTIDE SEQUENCE [LARGE SCALE GENOMIC DNA]</scope>
    <source>
        <strain evidence="2">Wonlab-2016</strain>
    </source>
</reference>
<accession>A0ABD0K878</accession>
<proteinExistence type="predicted"/>
<name>A0ABD0K878_9CAEN</name>
<feature type="region of interest" description="Disordered" evidence="1">
    <location>
        <begin position="1"/>
        <end position="37"/>
    </location>
</feature>
<dbReference type="EMBL" id="JACVVK020000230">
    <property type="protein sequence ID" value="KAK7483258.1"/>
    <property type="molecule type" value="Genomic_DNA"/>
</dbReference>
<dbReference type="AlphaFoldDB" id="A0ABD0K878"/>
<evidence type="ECO:0000313" key="3">
    <source>
        <dbReference type="Proteomes" id="UP001519460"/>
    </source>
</evidence>
<protein>
    <submittedName>
        <fullName evidence="2">Uncharacterized protein</fullName>
    </submittedName>
</protein>
<gene>
    <name evidence="2" type="ORF">BaRGS_00025551</name>
</gene>
<dbReference type="Proteomes" id="UP001519460">
    <property type="component" value="Unassembled WGS sequence"/>
</dbReference>
<evidence type="ECO:0000313" key="2">
    <source>
        <dbReference type="EMBL" id="KAK7483258.1"/>
    </source>
</evidence>
<evidence type="ECO:0000256" key="1">
    <source>
        <dbReference type="SAM" id="MobiDB-lite"/>
    </source>
</evidence>
<organism evidence="2 3">
    <name type="scientific">Batillaria attramentaria</name>
    <dbReference type="NCBI Taxonomy" id="370345"/>
    <lineage>
        <taxon>Eukaryota</taxon>
        <taxon>Metazoa</taxon>
        <taxon>Spiralia</taxon>
        <taxon>Lophotrochozoa</taxon>
        <taxon>Mollusca</taxon>
        <taxon>Gastropoda</taxon>
        <taxon>Caenogastropoda</taxon>
        <taxon>Sorbeoconcha</taxon>
        <taxon>Cerithioidea</taxon>
        <taxon>Batillariidae</taxon>
        <taxon>Batillaria</taxon>
    </lineage>
</organism>
<comment type="caution">
    <text evidence="2">The sequence shown here is derived from an EMBL/GenBank/DDBJ whole genome shotgun (WGS) entry which is preliminary data.</text>
</comment>